<evidence type="ECO:0000313" key="1">
    <source>
        <dbReference type="EMBL" id="TGZ47790.1"/>
    </source>
</evidence>
<protein>
    <submittedName>
        <fullName evidence="1">Uncharacterized protein</fullName>
    </submittedName>
</protein>
<accession>A0A4S2KF73</accession>
<proteinExistence type="predicted"/>
<organism evidence="1 2">
    <name type="scientific">Temnothorax longispinosus</name>
    <dbReference type="NCBI Taxonomy" id="300112"/>
    <lineage>
        <taxon>Eukaryota</taxon>
        <taxon>Metazoa</taxon>
        <taxon>Ecdysozoa</taxon>
        <taxon>Arthropoda</taxon>
        <taxon>Hexapoda</taxon>
        <taxon>Insecta</taxon>
        <taxon>Pterygota</taxon>
        <taxon>Neoptera</taxon>
        <taxon>Endopterygota</taxon>
        <taxon>Hymenoptera</taxon>
        <taxon>Apocrita</taxon>
        <taxon>Aculeata</taxon>
        <taxon>Formicoidea</taxon>
        <taxon>Formicidae</taxon>
        <taxon>Myrmicinae</taxon>
        <taxon>Temnothorax</taxon>
    </lineage>
</organism>
<sequence>MRKEALTDIFSIQNKRRECDSRTETDDEPDRLNGAICNTFKPMTSYMANGLFDIGLHEDKDAKETKEQEAQEQQVVDGE</sequence>
<reference evidence="1 2" key="1">
    <citation type="journal article" date="2019" name="Philos. Trans. R. Soc. Lond., B, Biol. Sci.">
        <title>Ant behaviour and brain gene expression of defending hosts depend on the ecological success of the intruding social parasite.</title>
        <authorList>
            <person name="Kaur R."/>
            <person name="Stoldt M."/>
            <person name="Jongepier E."/>
            <person name="Feldmeyer B."/>
            <person name="Menzel F."/>
            <person name="Bornberg-Bauer E."/>
            <person name="Foitzik S."/>
        </authorList>
    </citation>
    <scope>NUCLEOTIDE SEQUENCE [LARGE SCALE GENOMIC DNA]</scope>
    <source>
        <tissue evidence="1">Whole body</tissue>
    </source>
</reference>
<comment type="caution">
    <text evidence="1">The sequence shown here is derived from an EMBL/GenBank/DDBJ whole genome shotgun (WGS) entry which is preliminary data.</text>
</comment>
<dbReference type="AlphaFoldDB" id="A0A4S2KF73"/>
<keyword evidence="2" id="KW-1185">Reference proteome</keyword>
<name>A0A4S2KF73_9HYME</name>
<dbReference type="Proteomes" id="UP000310200">
    <property type="component" value="Unassembled WGS sequence"/>
</dbReference>
<evidence type="ECO:0000313" key="2">
    <source>
        <dbReference type="Proteomes" id="UP000310200"/>
    </source>
</evidence>
<dbReference type="EMBL" id="QBLH01002663">
    <property type="protein sequence ID" value="TGZ47790.1"/>
    <property type="molecule type" value="Genomic_DNA"/>
</dbReference>
<gene>
    <name evidence="1" type="ORF">DBV15_09600</name>
</gene>